<dbReference type="Proteomes" id="UP001186944">
    <property type="component" value="Unassembled WGS sequence"/>
</dbReference>
<protein>
    <recommendedName>
        <fullName evidence="1">Integrase catalytic domain-containing protein</fullName>
    </recommendedName>
</protein>
<dbReference type="PANTHER" id="PTHR46791">
    <property type="entry name" value="EXPRESSED PROTEIN"/>
    <property type="match status" value="1"/>
</dbReference>
<dbReference type="GO" id="GO:0003676">
    <property type="term" value="F:nucleic acid binding"/>
    <property type="evidence" value="ECO:0007669"/>
    <property type="project" value="InterPro"/>
</dbReference>
<keyword evidence="3" id="KW-1185">Reference proteome</keyword>
<accession>A0AA88YI99</accession>
<reference evidence="2" key="1">
    <citation type="submission" date="2019-08" db="EMBL/GenBank/DDBJ databases">
        <title>The improved chromosome-level genome for the pearl oyster Pinctada fucata martensii using PacBio sequencing and Hi-C.</title>
        <authorList>
            <person name="Zheng Z."/>
        </authorList>
    </citation>
    <scope>NUCLEOTIDE SEQUENCE</scope>
    <source>
        <strain evidence="2">ZZ-2019</strain>
        <tissue evidence="2">Adductor muscle</tissue>
    </source>
</reference>
<evidence type="ECO:0000259" key="1">
    <source>
        <dbReference type="PROSITE" id="PS50994"/>
    </source>
</evidence>
<comment type="caution">
    <text evidence="2">The sequence shown here is derived from an EMBL/GenBank/DDBJ whole genome shotgun (WGS) entry which is preliminary data.</text>
</comment>
<dbReference type="PROSITE" id="PS50994">
    <property type="entry name" value="INTEGRASE"/>
    <property type="match status" value="1"/>
</dbReference>
<dbReference type="AlphaFoldDB" id="A0AA88YI99"/>
<dbReference type="InterPro" id="IPR012337">
    <property type="entry name" value="RNaseH-like_sf"/>
</dbReference>
<dbReference type="InterPro" id="IPR036397">
    <property type="entry name" value="RNaseH_sf"/>
</dbReference>
<dbReference type="SUPFAM" id="SSF53098">
    <property type="entry name" value="Ribonuclease H-like"/>
    <property type="match status" value="1"/>
</dbReference>
<organism evidence="2 3">
    <name type="scientific">Pinctada imbricata</name>
    <name type="common">Atlantic pearl-oyster</name>
    <name type="synonym">Pinctada martensii</name>
    <dbReference type="NCBI Taxonomy" id="66713"/>
    <lineage>
        <taxon>Eukaryota</taxon>
        <taxon>Metazoa</taxon>
        <taxon>Spiralia</taxon>
        <taxon>Lophotrochozoa</taxon>
        <taxon>Mollusca</taxon>
        <taxon>Bivalvia</taxon>
        <taxon>Autobranchia</taxon>
        <taxon>Pteriomorphia</taxon>
        <taxon>Pterioida</taxon>
        <taxon>Pterioidea</taxon>
        <taxon>Pteriidae</taxon>
        <taxon>Pinctada</taxon>
    </lineage>
</organism>
<name>A0AA88YI99_PINIB</name>
<gene>
    <name evidence="2" type="ORF">FSP39_011662</name>
</gene>
<evidence type="ECO:0000313" key="2">
    <source>
        <dbReference type="EMBL" id="KAK3099909.1"/>
    </source>
</evidence>
<dbReference type="InterPro" id="IPR058913">
    <property type="entry name" value="Integrase_dom_put"/>
</dbReference>
<sequence>MERGELTPIQRILNTLYSNAKLSGEHYTAAQQQYENLCRILKNVEKFYPQKEDHLGARPKVPGADYEWKGSALFELLLKWDGADQIMKDKAKNEYVKISDRARKLPTLKAEHQNLGQSVSMLNNPQDIPDDPESTTYNVLQILRATDPEGKKYRGAWNEPALNLRCIPNGMMAAHRDNILAKIKETIQDATRCFENEDVDTTNILRDLRNSLRFLEAIKEDISDENYEAIFATINALINQIDLIRIKSRSDAAFTAPRENRTDVEDLHAVLIDEEQINLFQPLNYTVTQMAKHFGCSASTVYSKMYSMGKHQRDKYSAMTDAELDSKVEALQKDFPNAGSVMTSGFLKSSGTTVQRAKLRSSIERVSPIPVAEHLSKTVSRRKYSVQMSNSLWHIDSHMKLIRWGISTHGCIDGYSRLIPYLKSSTNNKSRTVLESFVKACQTYGVPSRVRSDHGSENLMVGLFMNLVNGDNRHSIITGRSVHNQRIERLWRDVFTKVIEGIYNELYSLEDSGELDPENNLHITAVHASYLPHINEQLETFRNGWNNHQVSSAKSLSPKQLWLNGVLENLNNASNTVCTNLYGIGDLNQTLEERLRQYGLDPSQFQATDEDRTAVSSADSLHEVHEAIANTEDPRFKFRKALEILVRNDISTSTS</sequence>
<dbReference type="EMBL" id="VSWD01000006">
    <property type="protein sequence ID" value="KAK3099909.1"/>
    <property type="molecule type" value="Genomic_DNA"/>
</dbReference>
<dbReference type="Gene3D" id="3.30.420.10">
    <property type="entry name" value="Ribonuclease H-like superfamily/Ribonuclease H"/>
    <property type="match status" value="1"/>
</dbReference>
<dbReference type="PANTHER" id="PTHR46791:SF9">
    <property type="entry name" value="INTEGRASE CATALYTIC DOMAIN-CONTAINING PROTEIN"/>
    <property type="match status" value="1"/>
</dbReference>
<dbReference type="GO" id="GO:0015074">
    <property type="term" value="P:DNA integration"/>
    <property type="evidence" value="ECO:0007669"/>
    <property type="project" value="InterPro"/>
</dbReference>
<feature type="domain" description="Integrase catalytic" evidence="1">
    <location>
        <begin position="379"/>
        <end position="566"/>
    </location>
</feature>
<dbReference type="InterPro" id="IPR001584">
    <property type="entry name" value="Integrase_cat-core"/>
</dbReference>
<dbReference type="Pfam" id="PF24764">
    <property type="entry name" value="rva_4"/>
    <property type="match status" value="1"/>
</dbReference>
<evidence type="ECO:0000313" key="3">
    <source>
        <dbReference type="Proteomes" id="UP001186944"/>
    </source>
</evidence>
<proteinExistence type="predicted"/>